<comment type="caution">
    <text evidence="2">The sequence shown here is derived from an EMBL/GenBank/DDBJ whole genome shotgun (WGS) entry which is preliminary data.</text>
</comment>
<organism evidence="2 3">
    <name type="scientific">Elysia crispata</name>
    <name type="common">lettuce slug</name>
    <dbReference type="NCBI Taxonomy" id="231223"/>
    <lineage>
        <taxon>Eukaryota</taxon>
        <taxon>Metazoa</taxon>
        <taxon>Spiralia</taxon>
        <taxon>Lophotrochozoa</taxon>
        <taxon>Mollusca</taxon>
        <taxon>Gastropoda</taxon>
        <taxon>Heterobranchia</taxon>
        <taxon>Euthyneura</taxon>
        <taxon>Panpulmonata</taxon>
        <taxon>Sacoglossa</taxon>
        <taxon>Placobranchoidea</taxon>
        <taxon>Plakobranchidae</taxon>
        <taxon>Elysia</taxon>
    </lineage>
</organism>
<dbReference type="Proteomes" id="UP001283361">
    <property type="component" value="Unassembled WGS sequence"/>
</dbReference>
<evidence type="ECO:0000313" key="2">
    <source>
        <dbReference type="EMBL" id="KAK3776057.1"/>
    </source>
</evidence>
<dbReference type="AlphaFoldDB" id="A0AAE1DMQ7"/>
<keyword evidence="3" id="KW-1185">Reference proteome</keyword>
<proteinExistence type="predicted"/>
<evidence type="ECO:0000256" key="1">
    <source>
        <dbReference type="SAM" id="MobiDB-lite"/>
    </source>
</evidence>
<feature type="region of interest" description="Disordered" evidence="1">
    <location>
        <begin position="106"/>
        <end position="133"/>
    </location>
</feature>
<name>A0AAE1DMQ7_9GAST</name>
<protein>
    <submittedName>
        <fullName evidence="2">Uncharacterized protein</fullName>
    </submittedName>
</protein>
<dbReference type="EMBL" id="JAWDGP010003248">
    <property type="protein sequence ID" value="KAK3776057.1"/>
    <property type="molecule type" value="Genomic_DNA"/>
</dbReference>
<reference evidence="2" key="1">
    <citation type="journal article" date="2023" name="G3 (Bethesda)">
        <title>A reference genome for the long-term kleptoplast-retaining sea slug Elysia crispata morphotype clarki.</title>
        <authorList>
            <person name="Eastman K.E."/>
            <person name="Pendleton A.L."/>
            <person name="Shaikh M.A."/>
            <person name="Suttiyut T."/>
            <person name="Ogas R."/>
            <person name="Tomko P."/>
            <person name="Gavelis G."/>
            <person name="Widhalm J.R."/>
            <person name="Wisecaver J.H."/>
        </authorList>
    </citation>
    <scope>NUCLEOTIDE SEQUENCE</scope>
    <source>
        <strain evidence="2">ECLA1</strain>
    </source>
</reference>
<evidence type="ECO:0000313" key="3">
    <source>
        <dbReference type="Proteomes" id="UP001283361"/>
    </source>
</evidence>
<gene>
    <name evidence="2" type="ORF">RRG08_046724</name>
</gene>
<accession>A0AAE1DMQ7</accession>
<sequence>MDDPAVFQRTPEEGKVIPLRNSRGGGFLALGTLASKYGNGGTDAIRTSMGLKEYTSTTRKTGKLSPRCEEAVQHAYDILPTEDEDITPVVADHAIASLEIATKALSEELTPEELTPEESAALGTINDPPLDLQ</sequence>